<evidence type="ECO:0000313" key="6">
    <source>
        <dbReference type="EMBL" id="EQD29042.1"/>
    </source>
</evidence>
<organism evidence="6">
    <name type="scientific">mine drainage metagenome</name>
    <dbReference type="NCBI Taxonomy" id="410659"/>
    <lineage>
        <taxon>unclassified sequences</taxon>
        <taxon>metagenomes</taxon>
        <taxon>ecological metagenomes</taxon>
    </lineage>
</organism>
<evidence type="ECO:0000256" key="2">
    <source>
        <dbReference type="ARBA" id="ARBA00022884"/>
    </source>
</evidence>
<dbReference type="GO" id="GO:0005840">
    <property type="term" value="C:ribosome"/>
    <property type="evidence" value="ECO:0007669"/>
    <property type="project" value="UniProtKB-KW"/>
</dbReference>
<reference evidence="6" key="2">
    <citation type="journal article" date="2014" name="ISME J.">
        <title>Microbial stratification in low pH oxic and suboxic macroscopic growths along an acid mine drainage.</title>
        <authorList>
            <person name="Mendez-Garcia C."/>
            <person name="Mesa V."/>
            <person name="Sprenger R.R."/>
            <person name="Richter M."/>
            <person name="Diez M.S."/>
            <person name="Solano J."/>
            <person name="Bargiela R."/>
            <person name="Golyshina O.V."/>
            <person name="Manteca A."/>
            <person name="Ramos J.L."/>
            <person name="Gallego J.R."/>
            <person name="Llorente I."/>
            <person name="Martins Dos Santos V.A."/>
            <person name="Jensen O.N."/>
            <person name="Pelaez A.I."/>
            <person name="Sanchez J."/>
            <person name="Ferrer M."/>
        </authorList>
    </citation>
    <scope>NUCLEOTIDE SEQUENCE</scope>
</reference>
<keyword evidence="3 6" id="KW-0689">Ribosomal protein</keyword>
<name>T0YB68_9ZZZZ</name>
<evidence type="ECO:0000259" key="5">
    <source>
        <dbReference type="Pfam" id="PF00347"/>
    </source>
</evidence>
<reference evidence="6" key="1">
    <citation type="submission" date="2013-08" db="EMBL/GenBank/DDBJ databases">
        <authorList>
            <person name="Mendez C."/>
            <person name="Richter M."/>
            <person name="Ferrer M."/>
            <person name="Sanchez J."/>
        </authorList>
    </citation>
    <scope>NUCLEOTIDE SEQUENCE</scope>
</reference>
<proteinExistence type="predicted"/>
<evidence type="ECO:0000256" key="3">
    <source>
        <dbReference type="ARBA" id="ARBA00022980"/>
    </source>
</evidence>
<dbReference type="Pfam" id="PF00347">
    <property type="entry name" value="Ribosomal_L6"/>
    <property type="match status" value="1"/>
</dbReference>
<dbReference type="SUPFAM" id="SSF56053">
    <property type="entry name" value="Ribosomal protein L6"/>
    <property type="match status" value="1"/>
</dbReference>
<dbReference type="Gene3D" id="3.90.930.12">
    <property type="entry name" value="Ribosomal protein L6, alpha-beta domain"/>
    <property type="match status" value="1"/>
</dbReference>
<evidence type="ECO:0000256" key="1">
    <source>
        <dbReference type="ARBA" id="ARBA00022730"/>
    </source>
</evidence>
<dbReference type="GO" id="GO:0003735">
    <property type="term" value="F:structural constituent of ribosome"/>
    <property type="evidence" value="ECO:0007669"/>
    <property type="project" value="InterPro"/>
</dbReference>
<protein>
    <submittedName>
        <fullName evidence="6">50S ribosomal protein L6P</fullName>
    </submittedName>
</protein>
<dbReference type="GO" id="GO:0006412">
    <property type="term" value="P:translation"/>
    <property type="evidence" value="ECO:0007669"/>
    <property type="project" value="InterPro"/>
</dbReference>
<keyword evidence="2" id="KW-0694">RNA-binding</keyword>
<dbReference type="GO" id="GO:1990904">
    <property type="term" value="C:ribonucleoprotein complex"/>
    <property type="evidence" value="ECO:0007669"/>
    <property type="project" value="UniProtKB-KW"/>
</dbReference>
<keyword evidence="1" id="KW-0699">rRNA-binding</keyword>
<comment type="caution">
    <text evidence="6">The sequence shown here is derived from an EMBL/GenBank/DDBJ whole genome shotgun (WGS) entry which is preliminary data.</text>
</comment>
<keyword evidence="4" id="KW-0687">Ribonucleoprotein</keyword>
<gene>
    <name evidence="6" type="ORF">B1B_18790</name>
</gene>
<dbReference type="InterPro" id="IPR036789">
    <property type="entry name" value="Ribosomal_uL6-like_a/b-dom_sf"/>
</dbReference>
<dbReference type="FunFam" id="3.90.930.12:FF:000008">
    <property type="entry name" value="50S ribosomal protein L6"/>
    <property type="match status" value="1"/>
</dbReference>
<dbReference type="GO" id="GO:0019843">
    <property type="term" value="F:rRNA binding"/>
    <property type="evidence" value="ECO:0007669"/>
    <property type="project" value="UniProtKB-KW"/>
</dbReference>
<evidence type="ECO:0000256" key="4">
    <source>
        <dbReference type="ARBA" id="ARBA00023274"/>
    </source>
</evidence>
<sequence length="78" mass="8832">EVVIENFLGEKFPRISKLRPGTKAQVEGEFVLLSGTDVEQVGQSAANIERTTRIRNYDPRVFQDGIYLIERAHLKEAS</sequence>
<dbReference type="EMBL" id="AUZY01012598">
    <property type="protein sequence ID" value="EQD29042.1"/>
    <property type="molecule type" value="Genomic_DNA"/>
</dbReference>
<feature type="domain" description="Large ribosomal subunit protein uL6 alpha-beta" evidence="5">
    <location>
        <begin position="2"/>
        <end position="65"/>
    </location>
</feature>
<dbReference type="InterPro" id="IPR020040">
    <property type="entry name" value="Ribosomal_uL6_a/b-dom"/>
</dbReference>
<accession>T0YB68</accession>
<feature type="non-terminal residue" evidence="6">
    <location>
        <position position="1"/>
    </location>
</feature>
<dbReference type="AlphaFoldDB" id="T0YB68"/>